<feature type="domain" description="Flavodoxin-like fold" evidence="3">
    <location>
        <begin position="4"/>
        <end position="186"/>
    </location>
</feature>
<dbReference type="Gene3D" id="3.40.50.360">
    <property type="match status" value="1"/>
</dbReference>
<dbReference type="PANTHER" id="PTHR10204:SF34">
    <property type="entry name" value="NAD(P)H DEHYDROGENASE [QUINONE] 1 ISOFORM 1"/>
    <property type="match status" value="1"/>
</dbReference>
<dbReference type="EC" id="1.6.99.-" evidence="4"/>
<evidence type="ECO:0000256" key="1">
    <source>
        <dbReference type="ARBA" id="ARBA00006252"/>
    </source>
</evidence>
<evidence type="ECO:0000256" key="2">
    <source>
        <dbReference type="ARBA" id="ARBA00023002"/>
    </source>
</evidence>
<keyword evidence="2 4" id="KW-0560">Oxidoreductase</keyword>
<name>A0ABV8JXZ6_9BACL</name>
<dbReference type="Pfam" id="PF02525">
    <property type="entry name" value="Flavodoxin_2"/>
    <property type="match status" value="1"/>
</dbReference>
<dbReference type="GO" id="GO:0016491">
    <property type="term" value="F:oxidoreductase activity"/>
    <property type="evidence" value="ECO:0007669"/>
    <property type="project" value="UniProtKB-KW"/>
</dbReference>
<evidence type="ECO:0000259" key="3">
    <source>
        <dbReference type="Pfam" id="PF02525"/>
    </source>
</evidence>
<dbReference type="InterPro" id="IPR003680">
    <property type="entry name" value="Flavodoxin_fold"/>
</dbReference>
<comment type="similarity">
    <text evidence="1">Belongs to the NAD(P)H dehydrogenase (quinone) family.</text>
</comment>
<dbReference type="Proteomes" id="UP001595715">
    <property type="component" value="Unassembled WGS sequence"/>
</dbReference>
<reference evidence="5" key="1">
    <citation type="journal article" date="2019" name="Int. J. Syst. Evol. Microbiol.">
        <title>The Global Catalogue of Microorganisms (GCM) 10K type strain sequencing project: providing services to taxonomists for standard genome sequencing and annotation.</title>
        <authorList>
            <consortium name="The Broad Institute Genomics Platform"/>
            <consortium name="The Broad Institute Genome Sequencing Center for Infectious Disease"/>
            <person name="Wu L."/>
            <person name="Ma J."/>
        </authorList>
    </citation>
    <scope>NUCLEOTIDE SEQUENCE [LARGE SCALE GENOMIC DNA]</scope>
    <source>
        <strain evidence="5">IBRC-M 10987</strain>
    </source>
</reference>
<accession>A0ABV8JXZ6</accession>
<protein>
    <submittedName>
        <fullName evidence="4">NAD(P)H-dependent oxidoreductase</fullName>
        <ecNumber evidence="4">1.-.-.-</ecNumber>
        <ecNumber evidence="4">1.6.99.-</ecNumber>
    </submittedName>
</protein>
<dbReference type="InterPro" id="IPR051545">
    <property type="entry name" value="NAD(P)H_dehydrogenase_qn"/>
</dbReference>
<evidence type="ECO:0000313" key="5">
    <source>
        <dbReference type="Proteomes" id="UP001595715"/>
    </source>
</evidence>
<keyword evidence="5" id="KW-1185">Reference proteome</keyword>
<organism evidence="4 5">
    <name type="scientific">Paenibacillus xanthanilyticus</name>
    <dbReference type="NCBI Taxonomy" id="1783531"/>
    <lineage>
        <taxon>Bacteria</taxon>
        <taxon>Bacillati</taxon>
        <taxon>Bacillota</taxon>
        <taxon>Bacilli</taxon>
        <taxon>Bacillales</taxon>
        <taxon>Paenibacillaceae</taxon>
        <taxon>Paenibacillus</taxon>
    </lineage>
</organism>
<sequence>MKSNILIINGNPDAQSYCAALAGAYAEGAADSRAEVRRLDLSAIRFDLNLAHGYRQRTELEPELAEAQELIRWADHLVFVYPTWWGAMPALLKGFIDRVFLPGFAFKYRDNSQLWDKLLTGKTARLIVTMDTPPWYNRWIYRHAGHRVMRNNILKFCGISPVKITEVGPVRPSTAERRKKWLDEARKLGMNRA</sequence>
<dbReference type="InterPro" id="IPR029039">
    <property type="entry name" value="Flavoprotein-like_sf"/>
</dbReference>
<dbReference type="RefSeq" id="WP_377718766.1">
    <property type="nucleotide sequence ID" value="NZ_JBHSAM010000020.1"/>
</dbReference>
<dbReference type="SUPFAM" id="SSF52218">
    <property type="entry name" value="Flavoproteins"/>
    <property type="match status" value="1"/>
</dbReference>
<comment type="caution">
    <text evidence="4">The sequence shown here is derived from an EMBL/GenBank/DDBJ whole genome shotgun (WGS) entry which is preliminary data.</text>
</comment>
<dbReference type="EMBL" id="JBHSAM010000020">
    <property type="protein sequence ID" value="MFC4099808.1"/>
    <property type="molecule type" value="Genomic_DNA"/>
</dbReference>
<evidence type="ECO:0000313" key="4">
    <source>
        <dbReference type="EMBL" id="MFC4099808.1"/>
    </source>
</evidence>
<gene>
    <name evidence="4" type="ORF">ACFOZ8_09070</name>
</gene>
<dbReference type="EC" id="1.-.-.-" evidence="4"/>
<dbReference type="PANTHER" id="PTHR10204">
    <property type="entry name" value="NAD P H OXIDOREDUCTASE-RELATED"/>
    <property type="match status" value="1"/>
</dbReference>
<proteinExistence type="inferred from homology"/>